<gene>
    <name evidence="2" type="ORF">GGQ01_002963</name>
</gene>
<dbReference type="EMBL" id="JANUBF010000028">
    <property type="protein sequence ID" value="MCS4037874.1"/>
    <property type="molecule type" value="Genomic_DNA"/>
</dbReference>
<evidence type="ECO:0000313" key="2">
    <source>
        <dbReference type="EMBL" id="MCS4037874.1"/>
    </source>
</evidence>
<comment type="caution">
    <text evidence="2">The sequence shown here is derived from an EMBL/GenBank/DDBJ whole genome shotgun (WGS) entry which is preliminary data.</text>
</comment>
<proteinExistence type="predicted"/>
<dbReference type="AlphaFoldDB" id="A0A9X2UNC2"/>
<protein>
    <recommendedName>
        <fullName evidence="4">Transposase</fullName>
    </recommendedName>
</protein>
<dbReference type="Proteomes" id="UP001155040">
    <property type="component" value="Unassembled WGS sequence"/>
</dbReference>
<accession>A0A9X2UNC2</accession>
<evidence type="ECO:0000256" key="1">
    <source>
        <dbReference type="SAM" id="MobiDB-lite"/>
    </source>
</evidence>
<feature type="region of interest" description="Disordered" evidence="1">
    <location>
        <begin position="40"/>
        <end position="63"/>
    </location>
</feature>
<evidence type="ECO:0000313" key="3">
    <source>
        <dbReference type="Proteomes" id="UP001155040"/>
    </source>
</evidence>
<reference evidence="2" key="1">
    <citation type="submission" date="2022-08" db="EMBL/GenBank/DDBJ databases">
        <title>Genomic Encyclopedia of Type Strains, Phase V (KMG-V): Genome sequencing to study the core and pangenomes of soil and plant-associated prokaryotes.</title>
        <authorList>
            <person name="Whitman W."/>
        </authorList>
    </citation>
    <scope>NUCLEOTIDE SEQUENCE</scope>
    <source>
        <strain evidence="2">SP3012</strain>
    </source>
</reference>
<evidence type="ECO:0008006" key="4">
    <source>
        <dbReference type="Google" id="ProtNLM"/>
    </source>
</evidence>
<organism evidence="2 3">
    <name type="scientific">Salinibacter ruber</name>
    <dbReference type="NCBI Taxonomy" id="146919"/>
    <lineage>
        <taxon>Bacteria</taxon>
        <taxon>Pseudomonadati</taxon>
        <taxon>Rhodothermota</taxon>
        <taxon>Rhodothermia</taxon>
        <taxon>Rhodothermales</taxon>
        <taxon>Salinibacteraceae</taxon>
        <taxon>Salinibacter</taxon>
    </lineage>
</organism>
<name>A0A9X2UNC2_9BACT</name>
<sequence length="63" mass="7097">MSSAERLVGALCAETHEEWSTGRRYLTMDEYFEWRTDQSVEEDLGEQTSLNGEPTARSATVPA</sequence>